<evidence type="ECO:0000256" key="4">
    <source>
        <dbReference type="ARBA" id="ARBA00022536"/>
    </source>
</evidence>
<feature type="transmembrane region" description="Helical" evidence="20">
    <location>
        <begin position="4298"/>
        <end position="4322"/>
    </location>
</feature>
<feature type="disulfide bond" evidence="18">
    <location>
        <begin position="75"/>
        <end position="87"/>
    </location>
</feature>
<dbReference type="PROSITE" id="PS01187">
    <property type="entry name" value="EGF_CA"/>
    <property type="match status" value="5"/>
</dbReference>
<feature type="disulfide bond" evidence="18">
    <location>
        <begin position="3446"/>
        <end position="3461"/>
    </location>
</feature>
<feature type="disulfide bond" evidence="18">
    <location>
        <begin position="3640"/>
        <end position="3658"/>
    </location>
</feature>
<dbReference type="FunFam" id="4.10.400.10:FF:000011">
    <property type="entry name" value="Low-density lipoprotein receptor-related protein 1"/>
    <property type="match status" value="1"/>
</dbReference>
<dbReference type="Proteomes" id="UP001195483">
    <property type="component" value="Unassembled WGS sequence"/>
</dbReference>
<evidence type="ECO:0000256" key="8">
    <source>
        <dbReference type="ARBA" id="ARBA00022737"/>
    </source>
</evidence>
<feature type="repeat" description="LDL-receptor class B" evidence="19">
    <location>
        <begin position="3165"/>
        <end position="3208"/>
    </location>
</feature>
<feature type="disulfide bond" evidence="18">
    <location>
        <begin position="3726"/>
        <end position="3744"/>
    </location>
</feature>
<dbReference type="InterPro" id="IPR001881">
    <property type="entry name" value="EGF-like_Ca-bd_dom"/>
</dbReference>
<dbReference type="SMART" id="SM00179">
    <property type="entry name" value="EGF_CA"/>
    <property type="match status" value="8"/>
</dbReference>
<dbReference type="GO" id="GO:0005905">
    <property type="term" value="C:clathrin-coated pit"/>
    <property type="evidence" value="ECO:0007669"/>
    <property type="project" value="UniProtKB-KW"/>
</dbReference>
<evidence type="ECO:0000256" key="1">
    <source>
        <dbReference type="ARBA" id="ARBA00004251"/>
    </source>
</evidence>
<dbReference type="FunFam" id="4.10.400.10:FF:000065">
    <property type="entry name" value="Transmembrane protease serine 7"/>
    <property type="match status" value="1"/>
</dbReference>
<dbReference type="Pfam" id="PF00058">
    <property type="entry name" value="Ldl_recept_b"/>
    <property type="match status" value="6"/>
</dbReference>
<feature type="disulfide bond" evidence="18">
    <location>
        <begin position="2630"/>
        <end position="2648"/>
    </location>
</feature>
<feature type="disulfide bond" evidence="17">
    <location>
        <begin position="1247"/>
        <end position="1257"/>
    </location>
</feature>
<evidence type="ECO:0000256" key="6">
    <source>
        <dbReference type="ARBA" id="ARBA00022692"/>
    </source>
</evidence>
<feature type="repeat" description="LDL-receptor class B" evidence="19">
    <location>
        <begin position="1463"/>
        <end position="1507"/>
    </location>
</feature>
<dbReference type="GO" id="GO:0005509">
    <property type="term" value="F:calcium ion binding"/>
    <property type="evidence" value="ECO:0007669"/>
    <property type="project" value="InterPro"/>
</dbReference>
<evidence type="ECO:0000256" key="10">
    <source>
        <dbReference type="ARBA" id="ARBA00022989"/>
    </source>
</evidence>
<keyword evidence="24" id="KW-1185">Reference proteome</keyword>
<dbReference type="InterPro" id="IPR018097">
    <property type="entry name" value="EGF_Ca-bd_CS"/>
</dbReference>
<feature type="signal peptide" evidence="21">
    <location>
        <begin position="1"/>
        <end position="28"/>
    </location>
</feature>
<dbReference type="FunFam" id="2.120.10.30:FF:000241">
    <property type="entry name" value="Low-density lipoprotein receptor-related protein 6"/>
    <property type="match status" value="6"/>
</dbReference>
<feature type="disulfide bond" evidence="18">
    <location>
        <begin position="42"/>
        <end position="60"/>
    </location>
</feature>
<feature type="disulfide bond" evidence="18">
    <location>
        <begin position="887"/>
        <end position="905"/>
    </location>
</feature>
<dbReference type="GO" id="GO:0043235">
    <property type="term" value="C:receptor complex"/>
    <property type="evidence" value="ECO:0007669"/>
    <property type="project" value="TreeGrafter"/>
</dbReference>
<feature type="disulfide bond" evidence="18">
    <location>
        <begin position="2915"/>
        <end position="2927"/>
    </location>
</feature>
<comment type="subcellular location">
    <subcellularLocation>
        <location evidence="1">Cell membrane</location>
        <topology evidence="1">Single-pass type I membrane protein</topology>
    </subcellularLocation>
    <subcellularLocation>
        <location evidence="16">Membrane</location>
        <location evidence="16">Coated pit</location>
    </subcellularLocation>
</comment>
<dbReference type="PROSITE" id="PS51120">
    <property type="entry name" value="LDLRB"/>
    <property type="match status" value="18"/>
</dbReference>
<feature type="disulfide bond" evidence="18">
    <location>
        <begin position="2623"/>
        <end position="2635"/>
    </location>
</feature>
<feature type="disulfide bond" evidence="18">
    <location>
        <begin position="3514"/>
        <end position="3532"/>
    </location>
</feature>
<feature type="disulfide bond" evidence="18">
    <location>
        <begin position="3805"/>
        <end position="3817"/>
    </location>
</feature>
<dbReference type="GO" id="GO:0042562">
    <property type="term" value="F:hormone binding"/>
    <property type="evidence" value="ECO:0007669"/>
    <property type="project" value="TreeGrafter"/>
</dbReference>
<dbReference type="Pfam" id="PF14670">
    <property type="entry name" value="FXa_inhibition"/>
    <property type="match status" value="2"/>
</dbReference>
<feature type="disulfide bond" evidence="18">
    <location>
        <begin position="1018"/>
        <end position="1033"/>
    </location>
</feature>
<dbReference type="Pfam" id="PF00057">
    <property type="entry name" value="Ldl_recept_a"/>
    <property type="match status" value="28"/>
</dbReference>
<feature type="disulfide bond" evidence="18">
    <location>
        <begin position="1088"/>
        <end position="1106"/>
    </location>
</feature>
<feature type="disulfide bond" evidence="18">
    <location>
        <begin position="2965"/>
        <end position="2983"/>
    </location>
</feature>
<name>A0AAE0W429_9BIVA</name>
<dbReference type="PROSITE" id="PS00022">
    <property type="entry name" value="EGF_1"/>
    <property type="match status" value="1"/>
</dbReference>
<reference evidence="23" key="2">
    <citation type="journal article" date="2021" name="Genome Biol. Evol.">
        <title>Developing a high-quality reference genome for a parasitic bivalve with doubly uniparental inheritance (Bivalvia: Unionida).</title>
        <authorList>
            <person name="Smith C.H."/>
        </authorList>
    </citation>
    <scope>NUCLEOTIDE SEQUENCE</scope>
    <source>
        <strain evidence="23">CHS0354</strain>
        <tissue evidence="23">Mantle</tissue>
    </source>
</reference>
<keyword evidence="3" id="KW-1003">Cell membrane</keyword>
<dbReference type="CDD" id="cd00112">
    <property type="entry name" value="LDLa"/>
    <property type="match status" value="24"/>
</dbReference>
<organism evidence="23 24">
    <name type="scientific">Potamilus streckersoni</name>
    <dbReference type="NCBI Taxonomy" id="2493646"/>
    <lineage>
        <taxon>Eukaryota</taxon>
        <taxon>Metazoa</taxon>
        <taxon>Spiralia</taxon>
        <taxon>Lophotrochozoa</taxon>
        <taxon>Mollusca</taxon>
        <taxon>Bivalvia</taxon>
        <taxon>Autobranchia</taxon>
        <taxon>Heteroconchia</taxon>
        <taxon>Palaeoheterodonta</taxon>
        <taxon>Unionida</taxon>
        <taxon>Unionoidea</taxon>
        <taxon>Unionidae</taxon>
        <taxon>Ambleminae</taxon>
        <taxon>Lampsilini</taxon>
        <taxon>Potamilus</taxon>
    </lineage>
</organism>
<evidence type="ECO:0000256" key="17">
    <source>
        <dbReference type="PROSITE-ProRule" id="PRU00076"/>
    </source>
</evidence>
<dbReference type="SUPFAM" id="SSF57424">
    <property type="entry name" value="LDL receptor-like module"/>
    <property type="match status" value="31"/>
</dbReference>
<evidence type="ECO:0000256" key="2">
    <source>
        <dbReference type="ARBA" id="ARBA00009939"/>
    </source>
</evidence>
<feature type="disulfide bond" evidence="18">
    <location>
        <begin position="959"/>
        <end position="971"/>
    </location>
</feature>
<feature type="disulfide bond" evidence="18">
    <location>
        <begin position="3466"/>
        <end position="3478"/>
    </location>
</feature>
<dbReference type="PROSITE" id="PS50026">
    <property type="entry name" value="EGF_3"/>
    <property type="match status" value="3"/>
</dbReference>
<dbReference type="Pfam" id="PF07645">
    <property type="entry name" value="EGF_CA"/>
    <property type="match status" value="4"/>
</dbReference>
<feature type="disulfide bond" evidence="18">
    <location>
        <begin position="2582"/>
        <end position="2594"/>
    </location>
</feature>
<feature type="disulfide bond" evidence="18">
    <location>
        <begin position="2662"/>
        <end position="2674"/>
    </location>
</feature>
<dbReference type="Pfam" id="PF24468">
    <property type="entry name" value="EGF_LRP2"/>
    <property type="match status" value="1"/>
</dbReference>
<reference evidence="23" key="3">
    <citation type="submission" date="2023-05" db="EMBL/GenBank/DDBJ databases">
        <authorList>
            <person name="Smith C.H."/>
        </authorList>
    </citation>
    <scope>NUCLEOTIDE SEQUENCE</scope>
    <source>
        <strain evidence="23">CHS0354</strain>
        <tissue evidence="23">Mantle</tissue>
    </source>
</reference>
<reference evidence="23" key="1">
    <citation type="journal article" date="2021" name="Genome Biol. Evol.">
        <title>A High-Quality Reference Genome for a Parasitic Bivalve with Doubly Uniparental Inheritance (Bivalvia: Unionida).</title>
        <authorList>
            <person name="Smith C.H."/>
        </authorList>
    </citation>
    <scope>NUCLEOTIDE SEQUENCE</scope>
    <source>
        <strain evidence="23">CHS0354</strain>
    </source>
</reference>
<dbReference type="InterPro" id="IPR000742">
    <property type="entry name" value="EGF"/>
</dbReference>
<feature type="repeat" description="LDL-receptor class B" evidence="19">
    <location>
        <begin position="2445"/>
        <end position="2486"/>
    </location>
</feature>
<evidence type="ECO:0000256" key="21">
    <source>
        <dbReference type="SAM" id="SignalP"/>
    </source>
</evidence>
<evidence type="ECO:0000256" key="9">
    <source>
        <dbReference type="ARBA" id="ARBA00022837"/>
    </source>
</evidence>
<evidence type="ECO:0000256" key="7">
    <source>
        <dbReference type="ARBA" id="ARBA00022729"/>
    </source>
</evidence>
<feature type="disulfide bond" evidence="18">
    <location>
        <begin position="899"/>
        <end position="914"/>
    </location>
</feature>
<feature type="domain" description="EGF-like" evidence="22">
    <location>
        <begin position="2993"/>
        <end position="3034"/>
    </location>
</feature>
<dbReference type="PROSITE" id="PS00010">
    <property type="entry name" value="ASX_HYDROXYL"/>
    <property type="match status" value="4"/>
</dbReference>
<feature type="repeat" description="LDL-receptor class B" evidence="19">
    <location>
        <begin position="1331"/>
        <end position="1373"/>
    </location>
</feature>
<feature type="disulfide bond" evidence="18">
    <location>
        <begin position="2589"/>
        <end position="2607"/>
    </location>
</feature>
<dbReference type="InterPro" id="IPR000152">
    <property type="entry name" value="EGF-type_Asp/Asn_hydroxyl_site"/>
</dbReference>
<dbReference type="SUPFAM" id="SSF57184">
    <property type="entry name" value="Growth factor receptor domain"/>
    <property type="match status" value="4"/>
</dbReference>
<evidence type="ECO:0000256" key="13">
    <source>
        <dbReference type="ARBA" id="ARBA00023170"/>
    </source>
</evidence>
<dbReference type="PANTHER" id="PTHR22722:SF14">
    <property type="entry name" value="MEGALIN, ISOFORM A"/>
    <property type="match status" value="1"/>
</dbReference>
<comment type="caution">
    <text evidence="17">Lacks conserved residue(s) required for the propagation of feature annotation.</text>
</comment>
<dbReference type="SMART" id="SM00135">
    <property type="entry name" value="LY"/>
    <property type="match status" value="36"/>
</dbReference>
<feature type="disulfide bond" evidence="18">
    <location>
        <begin position="1058"/>
        <end position="1073"/>
    </location>
</feature>
<feature type="disulfide bond" evidence="18">
    <location>
        <begin position="2794"/>
        <end position="2812"/>
    </location>
</feature>
<evidence type="ECO:0000256" key="3">
    <source>
        <dbReference type="ARBA" id="ARBA00022475"/>
    </source>
</evidence>
<feature type="disulfide bond" evidence="18">
    <location>
        <begin position="35"/>
        <end position="47"/>
    </location>
</feature>
<comment type="caution">
    <text evidence="23">The sequence shown here is derived from an EMBL/GenBank/DDBJ whole genome shotgun (WGS) entry which is preliminary data.</text>
</comment>
<keyword evidence="5" id="KW-0254">Endocytosis</keyword>
<dbReference type="PROSITE" id="PS01209">
    <property type="entry name" value="LDLRA_1"/>
    <property type="match status" value="15"/>
</dbReference>
<feature type="disulfide bond" evidence="18">
    <location>
        <begin position="3824"/>
        <end position="3839"/>
    </location>
</feature>
<feature type="repeat" description="LDL-receptor class B" evidence="19">
    <location>
        <begin position="3253"/>
        <end position="3294"/>
    </location>
</feature>
<feature type="repeat" description="LDL-receptor class B" evidence="19">
    <location>
        <begin position="3122"/>
        <end position="3164"/>
    </location>
</feature>
<dbReference type="InterPro" id="IPR009030">
    <property type="entry name" value="Growth_fac_rcpt_cys_sf"/>
</dbReference>
<feature type="disulfide bond" evidence="18">
    <location>
        <begin position="2787"/>
        <end position="2799"/>
    </location>
</feature>
<feature type="disulfide bond" evidence="18">
    <location>
        <begin position="927"/>
        <end position="945"/>
    </location>
</feature>
<dbReference type="InterPro" id="IPR023415">
    <property type="entry name" value="LDLR_class-A_CS"/>
</dbReference>
<evidence type="ECO:0000256" key="15">
    <source>
        <dbReference type="ARBA" id="ARBA00023180"/>
    </source>
</evidence>
<dbReference type="PROSITE" id="PS50068">
    <property type="entry name" value="LDLRA_2"/>
    <property type="match status" value="32"/>
</dbReference>
<feature type="disulfide bond" evidence="18">
    <location>
        <begin position="2669"/>
        <end position="2687"/>
    </location>
</feature>
<feature type="disulfide bond" evidence="18">
    <location>
        <begin position="3719"/>
        <end position="3731"/>
    </location>
</feature>
<feature type="disulfide bond" evidence="18">
    <location>
        <begin position="1081"/>
        <end position="1093"/>
    </location>
</feature>
<feature type="repeat" description="LDL-receptor class B" evidence="19">
    <location>
        <begin position="4064"/>
        <end position="4108"/>
    </location>
</feature>
<feature type="disulfide bond" evidence="18">
    <location>
        <begin position="2958"/>
        <end position="2970"/>
    </location>
</feature>
<dbReference type="InterPro" id="IPR002172">
    <property type="entry name" value="LDrepeatLR_classA_rpt"/>
</dbReference>
<keyword evidence="10 20" id="KW-1133">Transmembrane helix</keyword>
<feature type="disulfide bond" evidence="18">
    <location>
        <begin position="3812"/>
        <end position="3830"/>
    </location>
</feature>
<dbReference type="EMBL" id="JAEAOA010000734">
    <property type="protein sequence ID" value="KAK3601333.1"/>
    <property type="molecule type" value="Genomic_DNA"/>
</dbReference>
<dbReference type="CDD" id="cd00054">
    <property type="entry name" value="EGF_CA"/>
    <property type="match status" value="4"/>
</dbReference>
<dbReference type="PANTHER" id="PTHR22722">
    <property type="entry name" value="LOW-DENSITY LIPOPROTEIN RECEPTOR-RELATED PROTEIN 2-RELATED"/>
    <property type="match status" value="1"/>
</dbReference>
<feature type="disulfide bond" evidence="18">
    <location>
        <begin position="3675"/>
        <end position="3687"/>
    </location>
</feature>
<feature type="repeat" description="LDL-receptor class B" evidence="19">
    <location>
        <begin position="362"/>
        <end position="409"/>
    </location>
</feature>
<feature type="domain" description="EGF-like" evidence="22">
    <location>
        <begin position="1243"/>
        <end position="1282"/>
    </location>
</feature>
<dbReference type="Gene3D" id="2.120.10.30">
    <property type="entry name" value="TolB, C-terminal domain"/>
    <property type="match status" value="8"/>
</dbReference>
<feature type="disulfide bond" evidence="18">
    <location>
        <begin position="3597"/>
        <end position="3615"/>
    </location>
</feature>
<feature type="repeat" description="LDL-receptor class B" evidence="19">
    <location>
        <begin position="2057"/>
        <end position="2100"/>
    </location>
</feature>
<protein>
    <recommendedName>
        <fullName evidence="22">EGF-like domain-containing protein</fullName>
    </recommendedName>
</protein>
<evidence type="ECO:0000259" key="22">
    <source>
        <dbReference type="PROSITE" id="PS50026"/>
    </source>
</evidence>
<dbReference type="SUPFAM" id="SSF57196">
    <property type="entry name" value="EGF/Laminin"/>
    <property type="match status" value="2"/>
</dbReference>
<keyword evidence="8" id="KW-0677">Repeat</keyword>
<evidence type="ECO:0000256" key="11">
    <source>
        <dbReference type="ARBA" id="ARBA00023136"/>
    </source>
</evidence>
<dbReference type="SMART" id="SM00181">
    <property type="entry name" value="EGF"/>
    <property type="match status" value="21"/>
</dbReference>
<keyword evidence="4 17" id="KW-0245">EGF-like domain</keyword>
<feature type="disulfide bond" evidence="18">
    <location>
        <begin position="2642"/>
        <end position="2657"/>
    </location>
</feature>
<evidence type="ECO:0000313" key="23">
    <source>
        <dbReference type="EMBL" id="KAK3601333.1"/>
    </source>
</evidence>
<evidence type="ECO:0000256" key="14">
    <source>
        <dbReference type="ARBA" id="ARBA00023176"/>
    </source>
</evidence>
<feature type="domain" description="EGF-like" evidence="22">
    <location>
        <begin position="4249"/>
        <end position="4283"/>
    </location>
</feature>
<feature type="disulfide bond" evidence="18">
    <location>
        <begin position="2882"/>
        <end position="2900"/>
    </location>
</feature>
<feature type="disulfide bond" evidence="18">
    <location>
        <begin position="82"/>
        <end position="100"/>
    </location>
</feature>
<evidence type="ECO:0000256" key="12">
    <source>
        <dbReference type="ARBA" id="ARBA00023157"/>
    </source>
</evidence>
<feature type="repeat" description="LDL-receptor class B" evidence="19">
    <location>
        <begin position="1419"/>
        <end position="1462"/>
    </location>
</feature>
<keyword evidence="12 17" id="KW-1015">Disulfide bond</keyword>
<proteinExistence type="inferred from homology"/>
<comment type="similarity">
    <text evidence="2">Belongs to the LDLR family.</text>
</comment>
<dbReference type="SUPFAM" id="SSF63825">
    <property type="entry name" value="YWTD domain"/>
    <property type="match status" value="8"/>
</dbReference>
<feature type="disulfide bond" evidence="18">
    <location>
        <begin position="880"/>
        <end position="892"/>
    </location>
</feature>
<dbReference type="FunFam" id="4.10.400.10:FF:000005">
    <property type="entry name" value="low-density lipoprotein receptor-related protein 1B"/>
    <property type="match status" value="2"/>
</dbReference>
<feature type="disulfide bond" evidence="18">
    <location>
        <begin position="920"/>
        <end position="932"/>
    </location>
</feature>
<keyword evidence="15" id="KW-0325">Glycoprotein</keyword>
<feature type="repeat" description="LDL-receptor class B" evidence="19">
    <location>
        <begin position="2401"/>
        <end position="2444"/>
    </location>
</feature>
<feature type="repeat" description="LDL-receptor class B" evidence="19">
    <location>
        <begin position="4021"/>
        <end position="4063"/>
    </location>
</feature>
<feature type="disulfide bond" evidence="18">
    <location>
        <begin position="3427"/>
        <end position="3439"/>
    </location>
</feature>
<dbReference type="Gene3D" id="4.10.400.10">
    <property type="entry name" value="Low-density Lipoprotein Receptor"/>
    <property type="match status" value="32"/>
</dbReference>
<sequence length="4486" mass="502496">MWKLTTEYFLQFCSCLMLFGFCVPQSLASRCLMPCRDDQIQCTNCHCIPIDWFCDHQNDCGDSSDEPANCTFSSCPGHDFTCDNKKCIDSKLICDGANDCGDSSDEKICNNYACLPQQWACPNNGKCIPIMSVCDEKIDCGEENVDEGSTCNNSRCSELSCGHACRSIPNGGLCYCGDGYALNPNDNRTCIDFDECESWKFCDQKCENSEGSYRCSCQSGYVLEGRHTCRAVNKTKMQLIVGTESNIVQMDADGGNPVQLVMGKVQDVEVNEMHQIFYWINADEHKIYEANFTLSTDSRPIHINGVPKPCSISLDWIAQNLYIVDCLSKRINLFSLTSKKVTSIIVDRTQNCRAVAVDPTMGYLFFSDYGNRPRYLPRIERAFMDGSHRYTLNIEKLMAPSSLAVDIVNKRIYWIDYKLDHIEVMDYWGQHRQTIVFGGINIPAPVSLTMFENQLYWADATKMGILRVSKFGDEPPKLVNSISTSRPTSIKAHHPILQRMGERAFNPCDSVGCSQICVLSHTTDNNHLAYRCMCEAGFRLDDDQKNCTKMDRFILFATKHAVRGIPLTEPVSYSVDAMPPVVGQSNSRRGNSYVAVDYDAEGGNIYFSDIRNYAILRSKVDSFDVSPLSVSHTRSVEGLSFDWISRNLYYTDFFQKSLSVLHVDNPDYRRTLLQELGSVRSVVVHPMKGLVYFADWLKNNMQSPFIGRCHGDGTNLTKVRRYELGWPNGLCIDFEEDRLYWVDALFDRIQHSNLDGGDVKTVPGLSLIHPFGVAVYEGNIYLTDWKKQAIMKVDKKGTNMTVLASGIEFLRGIVIFDKNVQVKPASVPCGSRNGNCSHLCFTVPVHGKIGQVCGCPFGMKLGSDQRTCLENPSENASGLCRDGLFQCQNGRCIPQSFRCDQDDDCLDNSDELKCNEDRTCASHKFMCGNGKCVSTHWVCDGDDDCGDMTDETTCTAKTCAPQEFQCNNSLCIHIRMKCDTDNDCGDGSDEGPFCANHTCHIGYFQCKDKRCIADRLLCDGDEDCYDGSDEIDCPPLNCTVDKVQCSSARQCIPKINLCDGAIDCRDGSDEYNCSTRTPNGCHKDEYRCSSGGCIPDRWMCDGQPDCEDHSDEGEECPQMICSNGQFRCANGRCIFRHWTCDGDDDCGDNSDEDRSLICPPPPFLCAQNQWECPGNIRVCINLTSVCDGKNDCPDGHDESPVCNDDECAVNNGGCSFRCIQTPRGAECVCPDGQKLNGTKICTDMDECTPPSVCSQTCINTKGSYKCECDFGYQLLPDKKHCAALRNESVPFLIVTNQDHFTKTDLEMWTLTAIPIIGAQSLAGLDAHVATGQLYFSDSVQKKIFRSSMDGLEITEILGSGVSVVEDLAVDWVGMNLYWNDYTLETIEVARLDGSNRMILISDNVSNPRGIELDPRDGARLMFWTDWGQNPKIERAGMDGSDRTVIISEKVYWPNGLSIDYPNRRLYFADARLDYIEFCNYDGSGRTQVLASDHFLRHPHDLVVFEDNVIWTDRAANRISRCNKFNSTDRQVIEARMIRPLGLVVIHPVRQPVASNPCEKARCSHLCLLSPKEPQGYKCTCPVGMELSHEGEKCVQANTKYLFYISDDGILGLDLAEDAKHPLIPISNAKDTLDFDYDSEREKVYYIQKTTENNVTVKVAEMFNHSKEITILPTVFSSSPNSIALDWISQNLYWADYITGTIHVVKLYGDQHYRKVLLSNTGKNTDCAKPVSILVDPMEGVLYWADHGGTGLRAKIGSMRMDGSKVEIINQRRVEYPDYLIQDPDTRNLYWSDSGLKLIMEWTYNDRQILTVMEDLGKPTGLAVFRSKLYYADAAYESITTVDLLNRHVKRVLKANVPGLLAIKLFYDRHLEVKVSNPCAVNNGGCSQLCLRSGPNEIACQCGTGFLFDGYANCTESSSFVVAAMVDNIRGFSIQREDHAEAMVPIAGTEIFAQNVDVYMKEKYIYWSDQSARDGLSGGIRRIRTDGSGYSDVITNGVGTNGILGLAVDWIAGNLYFSNAMRTETYIEVSHLNGSNRLVIVKDEEGSPRALAVNPIKRYLYWADNGQFPKIVRSYLDGSNRSTLVRYGVINPSGITIDIRTHDVYWTDVVADAVQLVSFNGANRRYFQSNLPNPVGVAVLGNYVIWADRNLKQILKARKDNSTRSTKIVKNGLTNLRDIAIFDNSLQPTEGGKQNMNSDIPCQLMTLGYPWKPCLDVDNSFNNPCSVSNGGCEQLCFSLPNKTEPRCACSMGNLDRDGKHCVLPSEFLVFAAETDVRSLSLNPNITSYPMPSLYGLNGAVALDFDFTENYLYFSQVGAKKINRVKKGSTKIEEIKIQAIDRVTGQAQATVAEGIAFDWIGKKIYWTDVTAGRIISMNPDGSSKVTLANVLSPRAIAVNPCRGYVFWTDWGRRPQIERATLAGNERRSIVSTDLGWPNGLAVDYDEEILYWADALKDRIERSNLDGNHREVIVQTTVHPFSVTVFGNHVYWTDWVLHGIYRAEKHTGASMVIMVEGIQKRPMGITVYTQMRQTCSINPCDVFNGGCTQTCFLAPGGKTECGCEDNSDLVIGYDGKACVPKNHTCDADKFVCRNGRCLNLRWLCDKDDDCGDGSDENLNLCATHTCGPTYFRCNNGRCLPSRYRCDHDDDCRDNSDEIGCEHPTCGPGKFTCANSRCIDKAQRCDGIDNCRDGNMTDEIGCEPRSCPEGQTKCTNNNICLLRRYLCDGDNDCGDNSDENPLFCQAVSCPIGDFPCLKNHKCVPFSWYCDGDDDCGTGEDEPSNCVHNQTCLAGHFTCTNGKCIADRWVCDGDDDCGDNSDESEDLDCSERTCPLNTFTCPSNHDAGRYSCISKNAVCDGVRNCLGGEDEMQNCPLQTCITDEFRCTNGICISQRFVCDHDNDCGDASDEPSSCEYPTCASNMFTCDNKRCIPQNWACDGQDDCRDKSDEKTETCIKPEPTCPRGKFRCTNGQCININLLCNKHPDCDDESDESHCDINECLEVRDNQCAHICKDTPTGYSCECQPGFVLMDDRKSCRDVDECRERPGSCSQICENTAGNFTCKCSDGYRKLSDGRSCKKTDNVTPWIIFTNRYYIRELSMDGDNYRRIAQGFENVVAIDFHYKESRLYFTDVRTNKIYRIFINGTGQETLISHSVPMSEGIAVDWVGLKLYWVDAQLSTMFVSELNGTSRLKLFQGQIMKRPRAVVVNPFTGYTYWTDWGVESYIGRMGMDGSNATKLITKKLGWPNGLTIDYETDRLWWADAHLDFIEFASADGTGRSIVRQGIPHPFAITVFEDWMYWSDWNHLTIERANKYSGKDYKILQNTTHRPRDLIVYHPLRQKPAKNPCGKNNGGCSHLCLLSPGGKSFKCACPDNFFLTTDNKTCIDNCTASQFRCGHLDDRCIPMLWKCDGEPDCKDGTDEPHDCSAKHCPLGQFQCKNHNCTHSFQVCDLNNDCGDWSDEEGCETRMCDPWQFKCNNHKCIARGWLCDRENDCGDFSDENKDMCGNRTCEADKFTCDNGRCIPLAWQCDFDDDCGDGSDEKAEWKCVSRECKPGWWRCKSNYRCIYDWQRCNGRDDCRDNSDENPIECPQCHPTGDWQCANKRCIPKRWLCDFENDCGDGSDEDTSMCARLYRPCSESEFRCSNQKCIRSKWRCDRDNDCGDGSDEDPQYCTEYHVCSDDEFQCRSGHCISPSRTCDGRRDCLDYSDEANCTGRYPGGHFCPAHYFECANHMCIPREWCCDGGDDCGDNSDETLKVCRQIECNEATHFRCENIKCIPRWRLCDKVDNCGDGSDESNHSLCTPHLEHCLSIEYKCSNSKCIAASQVCDNHDDCGDYSDEMGCYKHVGNVNCSINNGGCQQNCTDLLGGGFYCSCREGFKVSKDNKKSCEDIDECASWGNTCPQICHNVKGSYKCDCIEGFSDPKNPGVSCKAVVQDFPVFVTMGQEIRQYSRKKQEYKGTIAWGFDISGLDVDIERKFMYWTDTVVGKINRAPIPVNPKFVGVPQDLELFASRPESIAVDWVAKNIFWTDSVMKTVSVALDDGRYQKVLIKGNLDYPLSIAVNPKLGLLYWTDASGRDPKIETSWMSGENRKVLISTQLGRPSGLTIDYWMNDRVFWCDSKENLLESMNWDGSDRVIVTATGIRNPVGIDIFESLIYWVSMEAGQLMTVDKFGRGINTTLQSGLLLPKTAKVAHQLRVDLTVKNRCPRTGDQCSHLCLLIPGGFRCACPEKTTFRDNDMFICDAASETSKPLPKGCGCWNGGTCIHPNDSDVLCRCPPGYSGEFCEEIEPSPITIREAHSLPIVAIVIPVATVFIFLLILLVILLKKGSRRFMHKAGDIQQKVEGVVTYKEGGSVQISTPAMSYETPEPFSVENTYANAGTNFSNPVYETLRGGDPSLTIASETELQTKGDCAVSYMTLENKQPVEDHLYKTILVTDSSSHKESLAQRLPKEVASSKSLKNDYAVKKMFAYPREDTEKDTDGLVETSGV</sequence>
<feature type="repeat" description="LDL-receptor class B" evidence="19">
    <location>
        <begin position="410"/>
        <end position="452"/>
    </location>
</feature>
<dbReference type="GO" id="GO:0016324">
    <property type="term" value="C:apical plasma membrane"/>
    <property type="evidence" value="ECO:0007669"/>
    <property type="project" value="TreeGrafter"/>
</dbReference>
<dbReference type="FunFam" id="4.10.400.10:FF:000002">
    <property type="entry name" value="Low-density lipoprotein receptor-related protein 1"/>
    <property type="match status" value="1"/>
</dbReference>
<dbReference type="InterPro" id="IPR011042">
    <property type="entry name" value="6-blade_b-propeller_TolB-like"/>
</dbReference>
<feature type="disulfide bond" evidence="18">
    <location>
        <begin position="1128"/>
        <end position="1146"/>
    </location>
</feature>
<feature type="repeat" description="LDL-receptor class B" evidence="19">
    <location>
        <begin position="4110"/>
        <end position="4152"/>
    </location>
</feature>
<keyword evidence="14" id="KW-0168">Coated pit</keyword>
<feature type="disulfide bond" evidence="18">
    <location>
        <begin position="2922"/>
        <end position="2940"/>
    </location>
</feature>
<dbReference type="PRINTS" id="PR00261">
    <property type="entry name" value="LDLRECEPTOR"/>
</dbReference>
<feature type="repeat" description="LDL-receptor class B" evidence="19">
    <location>
        <begin position="2012"/>
        <end position="2056"/>
    </location>
</feature>
<feature type="disulfide bond" evidence="18">
    <location>
        <begin position="2875"/>
        <end position="2887"/>
    </location>
</feature>
<dbReference type="FunFam" id="2.120.10.30:FF:000035">
    <property type="entry name" value="Low-density lipoprotein receptor-related protein 2"/>
    <property type="match status" value="2"/>
</dbReference>
<gene>
    <name evidence="23" type="ORF">CHS0354_011936</name>
</gene>
<feature type="repeat" description="LDL-receptor class B" evidence="19">
    <location>
        <begin position="3209"/>
        <end position="3252"/>
    </location>
</feature>
<dbReference type="InterPro" id="IPR036055">
    <property type="entry name" value="LDL_receptor-like_sf"/>
</dbReference>
<feature type="disulfide bond" evidence="18">
    <location>
        <begin position="2977"/>
        <end position="2992"/>
    </location>
</feature>
<dbReference type="Gene3D" id="2.10.25.10">
    <property type="entry name" value="Laminin"/>
    <property type="match status" value="9"/>
</dbReference>
<dbReference type="FunFam" id="4.10.400.10:FF:000034">
    <property type="entry name" value="Low-density lipoprotein receptor-related protein 2"/>
    <property type="match status" value="1"/>
</dbReference>
<dbReference type="InterPro" id="IPR000033">
    <property type="entry name" value="LDLR_classB_rpt"/>
</dbReference>
<feature type="disulfide bond" evidence="18">
    <location>
        <begin position="3768"/>
        <end position="3786"/>
    </location>
</feature>
<accession>A0AAE0W429</accession>
<feature type="disulfide bond" evidence="18">
    <location>
        <begin position="3633"/>
        <end position="3645"/>
    </location>
</feature>
<dbReference type="GO" id="GO:0006898">
    <property type="term" value="P:receptor-mediated endocytosis"/>
    <property type="evidence" value="ECO:0007669"/>
    <property type="project" value="TreeGrafter"/>
</dbReference>
<evidence type="ECO:0000256" key="19">
    <source>
        <dbReference type="PROSITE-ProRule" id="PRU00461"/>
    </source>
</evidence>
<dbReference type="InterPro" id="IPR051221">
    <property type="entry name" value="LDLR-related"/>
</dbReference>
<feature type="disulfide bond" evidence="18">
    <location>
        <begin position="966"/>
        <end position="984"/>
    </location>
</feature>
<dbReference type="InterPro" id="IPR049883">
    <property type="entry name" value="NOTCH1_EGF-like"/>
</dbReference>
<keyword evidence="11 20" id="KW-0472">Membrane</keyword>
<feature type="disulfide bond" evidence="18">
    <location>
        <begin position="94"/>
        <end position="109"/>
    </location>
</feature>
<dbReference type="InterPro" id="IPR056588">
    <property type="entry name" value="EGF_LRP2"/>
</dbReference>
<evidence type="ECO:0000256" key="16">
    <source>
        <dbReference type="ARBA" id="ARBA00037878"/>
    </source>
</evidence>
<feature type="disulfide bond" evidence="18">
    <location>
        <begin position="3434"/>
        <end position="3452"/>
    </location>
</feature>
<feature type="disulfide bond" evidence="18">
    <location>
        <begin position="3507"/>
        <end position="3519"/>
    </location>
</feature>
<keyword evidence="7 21" id="KW-0732">Signal</keyword>
<feature type="disulfide bond" evidence="18">
    <location>
        <begin position="939"/>
        <end position="954"/>
    </location>
</feature>
<evidence type="ECO:0000256" key="5">
    <source>
        <dbReference type="ARBA" id="ARBA00022583"/>
    </source>
</evidence>
<dbReference type="SMART" id="SM00192">
    <property type="entry name" value="LDLa"/>
    <property type="match status" value="32"/>
</dbReference>
<feature type="repeat" description="LDL-receptor class B" evidence="19">
    <location>
        <begin position="737"/>
        <end position="779"/>
    </location>
</feature>
<dbReference type="FunFam" id="2.10.25.10:FF:000009">
    <property type="entry name" value="Low-density lipoprotein receptor isoform 1"/>
    <property type="match status" value="4"/>
</dbReference>
<feature type="disulfide bond" evidence="18">
    <location>
        <begin position="3694"/>
        <end position="3709"/>
    </location>
</feature>
<feature type="disulfide bond" evidence="17">
    <location>
        <begin position="4273"/>
        <end position="4282"/>
    </location>
</feature>
<keyword evidence="6 20" id="KW-0812">Transmembrane</keyword>
<feature type="disulfide bond" evidence="18">
    <location>
        <begin position="3682"/>
        <end position="3700"/>
    </location>
</feature>
<feature type="disulfide bond" evidence="18">
    <location>
        <begin position="1121"/>
        <end position="1133"/>
    </location>
</feature>
<feature type="chain" id="PRO_5042170356" description="EGF-like domain-containing protein" evidence="21">
    <location>
        <begin position="29"/>
        <end position="4486"/>
    </location>
</feature>
<feature type="disulfide bond" evidence="18">
    <location>
        <begin position="3473"/>
        <end position="3491"/>
    </location>
</feature>
<dbReference type="PROSITE" id="PS01186">
    <property type="entry name" value="EGF_2"/>
    <property type="match status" value="5"/>
</dbReference>
<dbReference type="FunFam" id="4.10.400.10:FF:000078">
    <property type="entry name" value="low-density lipoprotein receptor-related protein 2"/>
    <property type="match status" value="1"/>
</dbReference>
<keyword evidence="9" id="KW-0106">Calcium</keyword>
<evidence type="ECO:0000313" key="24">
    <source>
        <dbReference type="Proteomes" id="UP001195483"/>
    </source>
</evidence>
<feature type="disulfide bond" evidence="18">
    <location>
        <begin position="999"/>
        <end position="1011"/>
    </location>
</feature>
<feature type="repeat" description="LDL-receptor class B" evidence="19">
    <location>
        <begin position="1374"/>
        <end position="1416"/>
    </location>
</feature>
<feature type="disulfide bond" evidence="18">
    <location>
        <begin position="1006"/>
        <end position="1024"/>
    </location>
</feature>
<keyword evidence="13" id="KW-0675">Receptor</keyword>
<evidence type="ECO:0000256" key="18">
    <source>
        <dbReference type="PROSITE-ProRule" id="PRU00124"/>
    </source>
</evidence>
<evidence type="ECO:0000256" key="20">
    <source>
        <dbReference type="SAM" id="Phobius"/>
    </source>
</evidence>